<accession>A0A317FB90</accession>
<keyword evidence="1" id="KW-0472">Membrane</keyword>
<protein>
    <recommendedName>
        <fullName evidence="4">DUF1622 domain-containing protein</fullName>
    </recommendedName>
</protein>
<reference evidence="3" key="1">
    <citation type="submission" date="2018-05" db="EMBL/GenBank/DDBJ databases">
        <authorList>
            <person name="Du Z."/>
            <person name="Wang X."/>
        </authorList>
    </citation>
    <scope>NUCLEOTIDE SEQUENCE [LARGE SCALE GENOMIC DNA]</scope>
    <source>
        <strain evidence="3">CQN31</strain>
    </source>
</reference>
<evidence type="ECO:0000313" key="2">
    <source>
        <dbReference type="EMBL" id="PWS35199.1"/>
    </source>
</evidence>
<dbReference type="EMBL" id="QGNA01000005">
    <property type="protein sequence ID" value="PWS35199.1"/>
    <property type="molecule type" value="Genomic_DNA"/>
</dbReference>
<dbReference type="PANTHER" id="PTHR38468:SF1">
    <property type="entry name" value="SLL0939 PROTEIN"/>
    <property type="match status" value="1"/>
</dbReference>
<name>A0A317FB90_9PROT</name>
<keyword evidence="1" id="KW-1133">Transmembrane helix</keyword>
<dbReference type="AlphaFoldDB" id="A0A317FB90"/>
<dbReference type="Pfam" id="PF07784">
    <property type="entry name" value="DUF1622"/>
    <property type="match status" value="1"/>
</dbReference>
<organism evidence="2 3">
    <name type="scientific">Falsiroseomonas bella</name>
    <dbReference type="NCBI Taxonomy" id="2184016"/>
    <lineage>
        <taxon>Bacteria</taxon>
        <taxon>Pseudomonadati</taxon>
        <taxon>Pseudomonadota</taxon>
        <taxon>Alphaproteobacteria</taxon>
        <taxon>Acetobacterales</taxon>
        <taxon>Roseomonadaceae</taxon>
        <taxon>Falsiroseomonas</taxon>
    </lineage>
</organism>
<dbReference type="Proteomes" id="UP000245765">
    <property type="component" value="Unassembled WGS sequence"/>
</dbReference>
<keyword evidence="1" id="KW-0812">Transmembrane</keyword>
<evidence type="ECO:0000313" key="3">
    <source>
        <dbReference type="Proteomes" id="UP000245765"/>
    </source>
</evidence>
<sequence>MHVAALPEGLEAAVIAAASWLKLGIEAVSVAIILVAMLVALSRLVGQALGRVTGDVRMGLARGLSLALEFQLAADIVGTAISPDWDQIGKLAAVAAIRTFLNFFLQRELAEEQAPRPALRA</sequence>
<gene>
    <name evidence="2" type="ORF">DFH01_23125</name>
</gene>
<evidence type="ECO:0008006" key="4">
    <source>
        <dbReference type="Google" id="ProtNLM"/>
    </source>
</evidence>
<evidence type="ECO:0000256" key="1">
    <source>
        <dbReference type="SAM" id="Phobius"/>
    </source>
</evidence>
<keyword evidence="3" id="KW-1185">Reference proteome</keyword>
<dbReference type="PANTHER" id="PTHR38468">
    <property type="entry name" value="SLL0939 PROTEIN"/>
    <property type="match status" value="1"/>
</dbReference>
<feature type="transmembrane region" description="Helical" evidence="1">
    <location>
        <begin position="20"/>
        <end position="41"/>
    </location>
</feature>
<proteinExistence type="predicted"/>
<comment type="caution">
    <text evidence="2">The sequence shown here is derived from an EMBL/GenBank/DDBJ whole genome shotgun (WGS) entry which is preliminary data.</text>
</comment>
<dbReference type="RefSeq" id="WP_109872844.1">
    <property type="nucleotide sequence ID" value="NZ_QGNA01000005.1"/>
</dbReference>
<dbReference type="OrthoDB" id="9812897at2"/>
<dbReference type="InterPro" id="IPR012427">
    <property type="entry name" value="DUF1622"/>
</dbReference>